<dbReference type="EMBL" id="GGEC01074847">
    <property type="protein sequence ID" value="MBX55331.1"/>
    <property type="molecule type" value="Transcribed_RNA"/>
</dbReference>
<proteinExistence type="predicted"/>
<organism evidence="1">
    <name type="scientific">Rhizophora mucronata</name>
    <name type="common">Asiatic mangrove</name>
    <dbReference type="NCBI Taxonomy" id="61149"/>
    <lineage>
        <taxon>Eukaryota</taxon>
        <taxon>Viridiplantae</taxon>
        <taxon>Streptophyta</taxon>
        <taxon>Embryophyta</taxon>
        <taxon>Tracheophyta</taxon>
        <taxon>Spermatophyta</taxon>
        <taxon>Magnoliopsida</taxon>
        <taxon>eudicotyledons</taxon>
        <taxon>Gunneridae</taxon>
        <taxon>Pentapetalae</taxon>
        <taxon>rosids</taxon>
        <taxon>fabids</taxon>
        <taxon>Malpighiales</taxon>
        <taxon>Rhizophoraceae</taxon>
        <taxon>Rhizophora</taxon>
    </lineage>
</organism>
<accession>A0A2P2PKX8</accession>
<reference evidence="1" key="1">
    <citation type="submission" date="2018-02" db="EMBL/GenBank/DDBJ databases">
        <title>Rhizophora mucronata_Transcriptome.</title>
        <authorList>
            <person name="Meera S.P."/>
            <person name="Sreeshan A."/>
            <person name="Augustine A."/>
        </authorList>
    </citation>
    <scope>NUCLEOTIDE SEQUENCE</scope>
    <source>
        <tissue evidence="1">Leaf</tissue>
    </source>
</reference>
<name>A0A2P2PKX8_RHIMU</name>
<evidence type="ECO:0000313" key="1">
    <source>
        <dbReference type="EMBL" id="MBX55331.1"/>
    </source>
</evidence>
<dbReference type="AlphaFoldDB" id="A0A2P2PKX8"/>
<sequence length="31" mass="3588">MSRKEIPEERNHSCNWCTDAAVSKLVKLTKI</sequence>
<protein>
    <submittedName>
        <fullName evidence="1">Uncharacterized protein</fullName>
    </submittedName>
</protein>